<proteinExistence type="predicted"/>
<organism evidence="1">
    <name type="scientific">Oryza barthii</name>
    <dbReference type="NCBI Taxonomy" id="65489"/>
    <lineage>
        <taxon>Eukaryota</taxon>
        <taxon>Viridiplantae</taxon>
        <taxon>Streptophyta</taxon>
        <taxon>Embryophyta</taxon>
        <taxon>Tracheophyta</taxon>
        <taxon>Spermatophyta</taxon>
        <taxon>Magnoliopsida</taxon>
        <taxon>Liliopsida</taxon>
        <taxon>Poales</taxon>
        <taxon>Poaceae</taxon>
        <taxon>BOP clade</taxon>
        <taxon>Oryzoideae</taxon>
        <taxon>Oryzeae</taxon>
        <taxon>Oryzinae</taxon>
        <taxon>Oryza</taxon>
    </lineage>
</organism>
<protein>
    <submittedName>
        <fullName evidence="1">Uncharacterized protein</fullName>
    </submittedName>
</protein>
<keyword evidence="2" id="KW-1185">Reference proteome</keyword>
<reference evidence="1" key="1">
    <citation type="journal article" date="2009" name="Rice">
        <title>De Novo Next Generation Sequencing of Plant Genomes.</title>
        <authorList>
            <person name="Rounsley S."/>
            <person name="Marri P.R."/>
            <person name="Yu Y."/>
            <person name="He R."/>
            <person name="Sisneros N."/>
            <person name="Goicoechea J.L."/>
            <person name="Lee S.J."/>
            <person name="Angelova A."/>
            <person name="Kudrna D."/>
            <person name="Luo M."/>
            <person name="Affourtit J."/>
            <person name="Desany B."/>
            <person name="Knight J."/>
            <person name="Niazi F."/>
            <person name="Egholm M."/>
            <person name="Wing R.A."/>
        </authorList>
    </citation>
    <scope>NUCLEOTIDE SEQUENCE [LARGE SCALE GENOMIC DNA]</scope>
    <source>
        <strain evidence="1">cv. IRGC 105608</strain>
    </source>
</reference>
<dbReference type="HOGENOM" id="CLU_3417635_0_0_1"/>
<name>A0A0D3HSV6_9ORYZ</name>
<dbReference type="Proteomes" id="UP000026960">
    <property type="component" value="Chromosome 12"/>
</dbReference>
<evidence type="ECO:0000313" key="1">
    <source>
        <dbReference type="EnsemblPlants" id="OBART12G07090.3"/>
    </source>
</evidence>
<reference evidence="1" key="2">
    <citation type="submission" date="2015-03" db="UniProtKB">
        <authorList>
            <consortium name="EnsemblPlants"/>
        </authorList>
    </citation>
    <scope>IDENTIFICATION</scope>
</reference>
<evidence type="ECO:0000313" key="2">
    <source>
        <dbReference type="Proteomes" id="UP000026960"/>
    </source>
</evidence>
<dbReference type="Gramene" id="OBART12G07090.3">
    <property type="protein sequence ID" value="OBART12G07090.3"/>
    <property type="gene ID" value="OBART12G07090"/>
</dbReference>
<accession>A0A0D3HSV6</accession>
<dbReference type="AlphaFoldDB" id="A0A0D3HSV6"/>
<sequence length="26" mass="2765">MVMVFGPLVRLPKTGYDSGLISQKGA</sequence>
<dbReference type="EnsemblPlants" id="OBART12G07090.3">
    <property type="protein sequence ID" value="OBART12G07090.3"/>
    <property type="gene ID" value="OBART12G07090"/>
</dbReference>